<accession>A0A4Y2JYY9</accession>
<dbReference type="Proteomes" id="UP000499080">
    <property type="component" value="Unassembled WGS sequence"/>
</dbReference>
<reference evidence="1 2" key="1">
    <citation type="journal article" date="2019" name="Sci. Rep.">
        <title>Orb-weaving spider Araneus ventricosus genome elucidates the spidroin gene catalogue.</title>
        <authorList>
            <person name="Kono N."/>
            <person name="Nakamura H."/>
            <person name="Ohtoshi R."/>
            <person name="Moran D.A.P."/>
            <person name="Shinohara A."/>
            <person name="Yoshida Y."/>
            <person name="Fujiwara M."/>
            <person name="Mori M."/>
            <person name="Tomita M."/>
            <person name="Arakawa K."/>
        </authorList>
    </citation>
    <scope>NUCLEOTIDE SEQUENCE [LARGE SCALE GENOMIC DNA]</scope>
</reference>
<evidence type="ECO:0000313" key="1">
    <source>
        <dbReference type="EMBL" id="GBM94496.1"/>
    </source>
</evidence>
<gene>
    <name evidence="1" type="ORF">AVEN_219793_1</name>
</gene>
<dbReference type="PROSITE" id="PS51257">
    <property type="entry name" value="PROKAR_LIPOPROTEIN"/>
    <property type="match status" value="1"/>
</dbReference>
<name>A0A4Y2JYY9_ARAVE</name>
<sequence>MTRWYVWRIPDSTPYSKEEKAGNIGSGVQGCSEADRLESSGIAYCATTPLLVYAKSDVENVPLMVWHGRMERECRFRYCAPHLTMAQNYEVHSKIALDASNYF</sequence>
<evidence type="ECO:0000313" key="2">
    <source>
        <dbReference type="Proteomes" id="UP000499080"/>
    </source>
</evidence>
<keyword evidence="2" id="KW-1185">Reference proteome</keyword>
<proteinExistence type="predicted"/>
<protein>
    <submittedName>
        <fullName evidence="1">Uncharacterized protein</fullName>
    </submittedName>
</protein>
<comment type="caution">
    <text evidence="1">The sequence shown here is derived from an EMBL/GenBank/DDBJ whole genome shotgun (WGS) entry which is preliminary data.</text>
</comment>
<dbReference type="EMBL" id="BGPR01003975">
    <property type="protein sequence ID" value="GBM94496.1"/>
    <property type="molecule type" value="Genomic_DNA"/>
</dbReference>
<dbReference type="AlphaFoldDB" id="A0A4Y2JYY9"/>
<organism evidence="1 2">
    <name type="scientific">Araneus ventricosus</name>
    <name type="common">Orbweaver spider</name>
    <name type="synonym">Epeira ventricosa</name>
    <dbReference type="NCBI Taxonomy" id="182803"/>
    <lineage>
        <taxon>Eukaryota</taxon>
        <taxon>Metazoa</taxon>
        <taxon>Ecdysozoa</taxon>
        <taxon>Arthropoda</taxon>
        <taxon>Chelicerata</taxon>
        <taxon>Arachnida</taxon>
        <taxon>Araneae</taxon>
        <taxon>Araneomorphae</taxon>
        <taxon>Entelegynae</taxon>
        <taxon>Araneoidea</taxon>
        <taxon>Araneidae</taxon>
        <taxon>Araneus</taxon>
    </lineage>
</organism>